<dbReference type="PANTHER" id="PTHR43877">
    <property type="entry name" value="AMINOALKYLPHOSPHONATE N-ACETYLTRANSFERASE-RELATED-RELATED"/>
    <property type="match status" value="1"/>
</dbReference>
<keyword evidence="5" id="KW-1185">Reference proteome</keyword>
<dbReference type="Proteomes" id="UP001523216">
    <property type="component" value="Unassembled WGS sequence"/>
</dbReference>
<gene>
    <name evidence="4" type="ORF">LXN57_23755</name>
</gene>
<dbReference type="PANTHER" id="PTHR43877:SF2">
    <property type="entry name" value="AMINOALKYLPHOSPHONATE N-ACETYLTRANSFERASE-RELATED"/>
    <property type="match status" value="1"/>
</dbReference>
<dbReference type="Pfam" id="PF00583">
    <property type="entry name" value="Acetyltransf_1"/>
    <property type="match status" value="1"/>
</dbReference>
<dbReference type="RefSeq" id="WP_251800376.1">
    <property type="nucleotide sequence ID" value="NZ_JAMQOL010000032.1"/>
</dbReference>
<name>A0ABT0Y4Z8_9ACTN</name>
<evidence type="ECO:0000313" key="5">
    <source>
        <dbReference type="Proteomes" id="UP001523216"/>
    </source>
</evidence>
<evidence type="ECO:0000313" key="4">
    <source>
        <dbReference type="EMBL" id="MCM4080598.1"/>
    </source>
</evidence>
<dbReference type="PROSITE" id="PS51186">
    <property type="entry name" value="GNAT"/>
    <property type="match status" value="1"/>
</dbReference>
<dbReference type="InterPro" id="IPR050832">
    <property type="entry name" value="Bact_Acetyltransf"/>
</dbReference>
<dbReference type="InterPro" id="IPR000182">
    <property type="entry name" value="GNAT_dom"/>
</dbReference>
<comment type="caution">
    <text evidence="4">The sequence shown here is derived from an EMBL/GenBank/DDBJ whole genome shotgun (WGS) entry which is preliminary data.</text>
</comment>
<reference evidence="4 5" key="1">
    <citation type="submission" date="2022-06" db="EMBL/GenBank/DDBJ databases">
        <title>Actinoplanes abujensis sp. nov., isolated from Nigerian arid soil.</title>
        <authorList>
            <person name="Ding P."/>
        </authorList>
    </citation>
    <scope>NUCLEOTIDE SEQUENCE [LARGE SCALE GENOMIC DNA]</scope>
    <source>
        <strain evidence="5">TRM88002</strain>
    </source>
</reference>
<protein>
    <submittedName>
        <fullName evidence="4">GNAT family N-acetyltransferase</fullName>
    </submittedName>
</protein>
<dbReference type="Gene3D" id="3.40.630.30">
    <property type="match status" value="1"/>
</dbReference>
<dbReference type="SUPFAM" id="SSF55729">
    <property type="entry name" value="Acyl-CoA N-acyltransferases (Nat)"/>
    <property type="match status" value="1"/>
</dbReference>
<organism evidence="4 5">
    <name type="scientific">Paractinoplanes hotanensis</name>
    <dbReference type="NCBI Taxonomy" id="2906497"/>
    <lineage>
        <taxon>Bacteria</taxon>
        <taxon>Bacillati</taxon>
        <taxon>Actinomycetota</taxon>
        <taxon>Actinomycetes</taxon>
        <taxon>Micromonosporales</taxon>
        <taxon>Micromonosporaceae</taxon>
        <taxon>Paractinoplanes</taxon>
    </lineage>
</organism>
<keyword evidence="2" id="KW-0012">Acyltransferase</keyword>
<dbReference type="InterPro" id="IPR016181">
    <property type="entry name" value="Acyl_CoA_acyltransferase"/>
</dbReference>
<dbReference type="CDD" id="cd04301">
    <property type="entry name" value="NAT_SF"/>
    <property type="match status" value="1"/>
</dbReference>
<dbReference type="EMBL" id="JAMQOL010000032">
    <property type="protein sequence ID" value="MCM4080598.1"/>
    <property type="molecule type" value="Genomic_DNA"/>
</dbReference>
<keyword evidence="1" id="KW-0808">Transferase</keyword>
<sequence length="138" mass="14898">MLIEARPALDPELAALVTAQLHEGGQSYVPDDRAAYFVAVVDGRAVACGAWQPLPEVGVAEIKRMYVRPAFRGRGIARQMIVTLEEEALVAGRPVIRLTAGVTSPAAVALYRSSGYERLPICEPAAFCFEKRLTASVQ</sequence>
<accession>A0ABT0Y4Z8</accession>
<evidence type="ECO:0000259" key="3">
    <source>
        <dbReference type="PROSITE" id="PS51186"/>
    </source>
</evidence>
<proteinExistence type="predicted"/>
<evidence type="ECO:0000256" key="2">
    <source>
        <dbReference type="ARBA" id="ARBA00023315"/>
    </source>
</evidence>
<evidence type="ECO:0000256" key="1">
    <source>
        <dbReference type="ARBA" id="ARBA00022679"/>
    </source>
</evidence>
<feature type="domain" description="N-acetyltransferase" evidence="3">
    <location>
        <begin position="1"/>
        <end position="134"/>
    </location>
</feature>